<dbReference type="InterPro" id="IPR005764">
    <property type="entry name" value="Ade_phspho_trans"/>
</dbReference>
<dbReference type="EC" id="2.4.2.7" evidence="6 11"/>
<dbReference type="GO" id="GO:0002055">
    <property type="term" value="F:adenine binding"/>
    <property type="evidence" value="ECO:0007669"/>
    <property type="project" value="TreeGrafter"/>
</dbReference>
<dbReference type="GO" id="GO:0006166">
    <property type="term" value="P:purine ribonucleoside salvage"/>
    <property type="evidence" value="ECO:0007669"/>
    <property type="project" value="UniProtKB-UniRule"/>
</dbReference>
<dbReference type="NCBIfam" id="NF002636">
    <property type="entry name" value="PRK02304.1-5"/>
    <property type="match status" value="1"/>
</dbReference>
<keyword evidence="8 11" id="KW-0328">Glycosyltransferase</keyword>
<evidence type="ECO:0000256" key="2">
    <source>
        <dbReference type="ARBA" id="ARBA00003968"/>
    </source>
</evidence>
<evidence type="ECO:0000256" key="1">
    <source>
        <dbReference type="ARBA" id="ARBA00000868"/>
    </source>
</evidence>
<keyword evidence="10 11" id="KW-0660">Purine salvage</keyword>
<dbReference type="Gene3D" id="3.40.50.2020">
    <property type="match status" value="1"/>
</dbReference>
<sequence length="180" mass="19397">MSASPYSLTGLLQLVQTVPDFPRPGIVFRDLTPLFATPTALRMLVDELIERCRPMACEVIVGIEARGFLVGTAMAYGMGVGFVPVRKPGKLPRPTHGVDYALEYGMDRLEVHRDDLQTDQAVLIVDDLLATGGTAAACTALVERAGARVCGYGFIAELRDLAGRQRLRADVACQSLVAYG</sequence>
<evidence type="ECO:0000256" key="7">
    <source>
        <dbReference type="ARBA" id="ARBA00022490"/>
    </source>
</evidence>
<comment type="subunit">
    <text evidence="11">Homodimer.</text>
</comment>
<evidence type="ECO:0000256" key="3">
    <source>
        <dbReference type="ARBA" id="ARBA00004496"/>
    </source>
</evidence>
<dbReference type="PANTHER" id="PTHR32315:SF3">
    <property type="entry name" value="ADENINE PHOSPHORIBOSYLTRANSFERASE"/>
    <property type="match status" value="1"/>
</dbReference>
<comment type="catalytic activity">
    <reaction evidence="1 11">
        <text>AMP + diphosphate = 5-phospho-alpha-D-ribose 1-diphosphate + adenine</text>
        <dbReference type="Rhea" id="RHEA:16609"/>
        <dbReference type="ChEBI" id="CHEBI:16708"/>
        <dbReference type="ChEBI" id="CHEBI:33019"/>
        <dbReference type="ChEBI" id="CHEBI:58017"/>
        <dbReference type="ChEBI" id="CHEBI:456215"/>
        <dbReference type="EC" id="2.4.2.7"/>
    </reaction>
</comment>
<evidence type="ECO:0000256" key="11">
    <source>
        <dbReference type="HAMAP-Rule" id="MF_00004"/>
    </source>
</evidence>
<dbReference type="InterPro" id="IPR000836">
    <property type="entry name" value="PRTase_dom"/>
</dbReference>
<evidence type="ECO:0000313" key="13">
    <source>
        <dbReference type="EMBL" id="MYG38706.1"/>
    </source>
</evidence>
<keyword evidence="9 11" id="KW-0808">Transferase</keyword>
<evidence type="ECO:0000256" key="8">
    <source>
        <dbReference type="ARBA" id="ARBA00022676"/>
    </source>
</evidence>
<comment type="function">
    <text evidence="2 11">Catalyzes a salvage reaction resulting in the formation of AMP, that is energically less costly than de novo synthesis.</text>
</comment>
<keyword evidence="7 11" id="KW-0963">Cytoplasm</keyword>
<proteinExistence type="inferred from homology"/>
<evidence type="ECO:0000256" key="10">
    <source>
        <dbReference type="ARBA" id="ARBA00022726"/>
    </source>
</evidence>
<comment type="similarity">
    <text evidence="5 11">Belongs to the purine/pyrimidine phosphoribosyltransferase family.</text>
</comment>
<comment type="caution">
    <text evidence="13">The sequence shown here is derived from an EMBL/GenBank/DDBJ whole genome shotgun (WGS) entry which is preliminary data.</text>
</comment>
<dbReference type="CDD" id="cd06223">
    <property type="entry name" value="PRTases_typeI"/>
    <property type="match status" value="1"/>
</dbReference>
<dbReference type="GO" id="GO:0016208">
    <property type="term" value="F:AMP binding"/>
    <property type="evidence" value="ECO:0007669"/>
    <property type="project" value="TreeGrafter"/>
</dbReference>
<evidence type="ECO:0000256" key="6">
    <source>
        <dbReference type="ARBA" id="ARBA00011893"/>
    </source>
</evidence>
<name>A0A6B1FAC5_9SYNE</name>
<accession>A0A6B1FAC5</accession>
<comment type="pathway">
    <text evidence="4 11">Purine metabolism; AMP biosynthesis via salvage pathway; AMP from adenine: step 1/1.</text>
</comment>
<evidence type="ECO:0000256" key="9">
    <source>
        <dbReference type="ARBA" id="ARBA00022679"/>
    </source>
</evidence>
<dbReference type="UniPathway" id="UPA00588">
    <property type="reaction ID" value="UER00646"/>
</dbReference>
<reference evidence="13" key="1">
    <citation type="submission" date="2019-09" db="EMBL/GenBank/DDBJ databases">
        <title>Characterisation of the sponge microbiome using genome-centric metagenomics.</title>
        <authorList>
            <person name="Engelberts J.P."/>
            <person name="Robbins S.J."/>
            <person name="De Goeij J.M."/>
            <person name="Aranda M."/>
            <person name="Bell S.C."/>
            <person name="Webster N.S."/>
        </authorList>
    </citation>
    <scope>NUCLEOTIDE SEQUENCE</scope>
    <source>
        <strain evidence="13">SB0676_bin_10</strain>
    </source>
</reference>
<gene>
    <name evidence="11" type="primary">apt</name>
    <name evidence="13" type="ORF">F4162_07020</name>
</gene>
<organism evidence="13">
    <name type="scientific">Synechococcus sp. SB0676_bin_10</name>
    <dbReference type="NCBI Taxonomy" id="2604869"/>
    <lineage>
        <taxon>Bacteria</taxon>
        <taxon>Bacillati</taxon>
        <taxon>Cyanobacteriota</taxon>
        <taxon>Cyanophyceae</taxon>
        <taxon>Synechococcales</taxon>
        <taxon>Synechococcaceae</taxon>
        <taxon>Synechococcus</taxon>
    </lineage>
</organism>
<dbReference type="NCBIfam" id="NF002634">
    <property type="entry name" value="PRK02304.1-3"/>
    <property type="match status" value="1"/>
</dbReference>
<dbReference type="InterPro" id="IPR029057">
    <property type="entry name" value="PRTase-like"/>
</dbReference>
<evidence type="ECO:0000256" key="4">
    <source>
        <dbReference type="ARBA" id="ARBA00004659"/>
    </source>
</evidence>
<dbReference type="GO" id="GO:0005737">
    <property type="term" value="C:cytoplasm"/>
    <property type="evidence" value="ECO:0007669"/>
    <property type="project" value="UniProtKB-SubCell"/>
</dbReference>
<dbReference type="GO" id="GO:0006168">
    <property type="term" value="P:adenine salvage"/>
    <property type="evidence" value="ECO:0007669"/>
    <property type="project" value="InterPro"/>
</dbReference>
<dbReference type="GO" id="GO:0044209">
    <property type="term" value="P:AMP salvage"/>
    <property type="evidence" value="ECO:0007669"/>
    <property type="project" value="UniProtKB-UniRule"/>
</dbReference>
<dbReference type="SUPFAM" id="SSF53271">
    <property type="entry name" value="PRTase-like"/>
    <property type="match status" value="1"/>
</dbReference>
<dbReference type="FunFam" id="3.40.50.2020:FF:000021">
    <property type="entry name" value="Adenine phosphoribosyltransferase"/>
    <property type="match status" value="1"/>
</dbReference>
<dbReference type="AlphaFoldDB" id="A0A6B1FAC5"/>
<protein>
    <recommendedName>
        <fullName evidence="6 11">Adenine phosphoribosyltransferase</fullName>
        <shortName evidence="11">APRT</shortName>
        <ecNumber evidence="6 11">2.4.2.7</ecNumber>
    </recommendedName>
</protein>
<evidence type="ECO:0000259" key="12">
    <source>
        <dbReference type="Pfam" id="PF00156"/>
    </source>
</evidence>
<dbReference type="InterPro" id="IPR050054">
    <property type="entry name" value="UPRTase/APRTase"/>
</dbReference>
<feature type="domain" description="Phosphoribosyltransferase" evidence="12">
    <location>
        <begin position="59"/>
        <end position="149"/>
    </location>
</feature>
<comment type="subcellular location">
    <subcellularLocation>
        <location evidence="3 11">Cytoplasm</location>
    </subcellularLocation>
</comment>
<dbReference type="HAMAP" id="MF_00004">
    <property type="entry name" value="Aden_phosphoribosyltr"/>
    <property type="match status" value="1"/>
</dbReference>
<dbReference type="GO" id="GO:0003999">
    <property type="term" value="F:adenine phosphoribosyltransferase activity"/>
    <property type="evidence" value="ECO:0007669"/>
    <property type="project" value="UniProtKB-UniRule"/>
</dbReference>
<dbReference type="Pfam" id="PF00156">
    <property type="entry name" value="Pribosyltran"/>
    <property type="match status" value="1"/>
</dbReference>
<dbReference type="PANTHER" id="PTHR32315">
    <property type="entry name" value="ADENINE PHOSPHORIBOSYLTRANSFERASE"/>
    <property type="match status" value="1"/>
</dbReference>
<dbReference type="EMBL" id="VYDO01000226">
    <property type="protein sequence ID" value="MYG38706.1"/>
    <property type="molecule type" value="Genomic_DNA"/>
</dbReference>
<dbReference type="NCBIfam" id="TIGR01090">
    <property type="entry name" value="apt"/>
    <property type="match status" value="1"/>
</dbReference>
<evidence type="ECO:0000256" key="5">
    <source>
        <dbReference type="ARBA" id="ARBA00008391"/>
    </source>
</evidence>